<dbReference type="Pfam" id="PF10312">
    <property type="entry name" value="Cactin_mid"/>
    <property type="match status" value="1"/>
</dbReference>
<feature type="compositionally biased region" description="Basic and acidic residues" evidence="1">
    <location>
        <begin position="54"/>
        <end position="71"/>
    </location>
</feature>
<dbReference type="GO" id="GO:0005681">
    <property type="term" value="C:spliceosomal complex"/>
    <property type="evidence" value="ECO:0007669"/>
    <property type="project" value="TreeGrafter"/>
</dbReference>
<organism evidence="3 4">
    <name type="scientific">Caenorhabditis bovis</name>
    <dbReference type="NCBI Taxonomy" id="2654633"/>
    <lineage>
        <taxon>Eukaryota</taxon>
        <taxon>Metazoa</taxon>
        <taxon>Ecdysozoa</taxon>
        <taxon>Nematoda</taxon>
        <taxon>Chromadorea</taxon>
        <taxon>Rhabditida</taxon>
        <taxon>Rhabditina</taxon>
        <taxon>Rhabditomorpha</taxon>
        <taxon>Rhabditoidea</taxon>
        <taxon>Rhabditidae</taxon>
        <taxon>Peloderinae</taxon>
        <taxon>Caenorhabditis</taxon>
    </lineage>
</organism>
<dbReference type="EMBL" id="CADEPM010000004">
    <property type="protein sequence ID" value="CAB3403716.1"/>
    <property type="molecule type" value="Genomic_DNA"/>
</dbReference>
<dbReference type="GO" id="GO:0045292">
    <property type="term" value="P:mRNA cis splicing, via spliceosome"/>
    <property type="evidence" value="ECO:0007669"/>
    <property type="project" value="TreeGrafter"/>
</dbReference>
<dbReference type="PANTHER" id="PTHR21737">
    <property type="entry name" value="POLYGLUTAMINE BINDING PROTEIN 1/MARVEL MEMBRANE-ASSOCIATING DOMAIN CONTAINING 3"/>
    <property type="match status" value="1"/>
</dbReference>
<evidence type="ECO:0000313" key="4">
    <source>
        <dbReference type="Proteomes" id="UP000494206"/>
    </source>
</evidence>
<protein>
    <recommendedName>
        <fullName evidence="2">Splicing factor cactin central domain-containing protein</fullName>
    </recommendedName>
</protein>
<reference evidence="3 4" key="1">
    <citation type="submission" date="2020-04" db="EMBL/GenBank/DDBJ databases">
        <authorList>
            <person name="Laetsch R D."/>
            <person name="Stevens L."/>
            <person name="Kumar S."/>
            <person name="Blaxter L. M."/>
        </authorList>
    </citation>
    <scope>NUCLEOTIDE SEQUENCE [LARGE SCALE GENOMIC DNA]</scope>
</reference>
<gene>
    <name evidence="3" type="ORF">CBOVIS_LOCUS6143</name>
</gene>
<feature type="compositionally biased region" description="Basic residues" evidence="1">
    <location>
        <begin position="1"/>
        <end position="12"/>
    </location>
</feature>
<name>A0A8S1EW04_9PELO</name>
<feature type="domain" description="Splicing factor cactin central" evidence="2">
    <location>
        <begin position="173"/>
        <end position="295"/>
    </location>
</feature>
<accession>A0A8S1EW04</accession>
<feature type="compositionally biased region" description="Basic and acidic residues" evidence="1">
    <location>
        <begin position="35"/>
        <end position="47"/>
    </location>
</feature>
<comment type="caution">
    <text evidence="3">The sequence shown here is derived from an EMBL/GenBank/DDBJ whole genome shotgun (WGS) entry which is preliminary data.</text>
</comment>
<evidence type="ECO:0000256" key="1">
    <source>
        <dbReference type="SAM" id="MobiDB-lite"/>
    </source>
</evidence>
<evidence type="ECO:0000313" key="3">
    <source>
        <dbReference type="EMBL" id="CAB3403716.1"/>
    </source>
</evidence>
<feature type="compositionally biased region" description="Basic and acidic residues" evidence="1">
    <location>
        <begin position="79"/>
        <end position="89"/>
    </location>
</feature>
<feature type="region of interest" description="Disordered" evidence="1">
    <location>
        <begin position="1"/>
        <end position="89"/>
    </location>
</feature>
<proteinExistence type="predicted"/>
<dbReference type="InterPro" id="IPR018816">
    <property type="entry name" value="Cactin_central"/>
</dbReference>
<dbReference type="Proteomes" id="UP000494206">
    <property type="component" value="Unassembled WGS sequence"/>
</dbReference>
<dbReference type="GO" id="GO:0005737">
    <property type="term" value="C:cytoplasm"/>
    <property type="evidence" value="ECO:0007669"/>
    <property type="project" value="TreeGrafter"/>
</dbReference>
<keyword evidence="4" id="KW-1185">Reference proteome</keyword>
<sequence length="303" mass="36666">MAKEKKSKHHRDRSRDRSRDRRRSSSSGSSSSDDDDKRMDRRLSEERKRKKEQKKLEKERRKLKETPEERRQRRMEKKRLKEEKRKRINDEETLIPPELAYTNLNNPFNDTKLTETFIWGKKLEREGKAHLSVRQIQKEASKRIQKNLHEAAEFKKIRDAKMAAREDMDMMKRDANMKNMPTWDAKEREFQLDQVKERTRIRIEQGRAKAIDILTRYIRYNDERTDDKKKQEEFELEDPIQTIKNLCKSSDDLEDLEEDIKIYRTLESNDRNEVFWNDIITIISEELKKKDCQDRGAVHGSKR</sequence>
<dbReference type="AlphaFoldDB" id="A0A8S1EW04"/>
<dbReference type="OrthoDB" id="265955at2759"/>
<dbReference type="PANTHER" id="PTHR21737:SF4">
    <property type="entry name" value="SPLICING FACTOR CACTIN"/>
    <property type="match status" value="1"/>
</dbReference>
<evidence type="ECO:0000259" key="2">
    <source>
        <dbReference type="Pfam" id="PF10312"/>
    </source>
</evidence>